<organism evidence="7 8">
    <name type="scientific">Pseudomonas vanderleydeniana</name>
    <dbReference type="NCBI Taxonomy" id="2745495"/>
    <lineage>
        <taxon>Bacteria</taxon>
        <taxon>Pseudomonadati</taxon>
        <taxon>Pseudomonadota</taxon>
        <taxon>Gammaproteobacteria</taxon>
        <taxon>Pseudomonadales</taxon>
        <taxon>Pseudomonadaceae</taxon>
        <taxon>Pseudomonas</taxon>
    </lineage>
</organism>
<evidence type="ECO:0000256" key="1">
    <source>
        <dbReference type="ARBA" id="ARBA00004613"/>
    </source>
</evidence>
<dbReference type="Proteomes" id="UP000634530">
    <property type="component" value="Chromosome"/>
</dbReference>
<protein>
    <submittedName>
        <fullName evidence="7">IpaD/SipD/SspD family type III secretion system needle tip protein</fullName>
    </submittedName>
</protein>
<reference evidence="7 8" key="1">
    <citation type="journal article" date="2020" name="Microorganisms">
        <title>Reliable Identification of Environmental Pseudomonas Isolates Using the rpoD Gene.</title>
        <authorList>
            <consortium name="The Broad Institute Genome Sequencing Platform"/>
            <person name="Girard L."/>
            <person name="Lood C."/>
            <person name="Rokni-Zadeh H."/>
            <person name="van Noort V."/>
            <person name="Lavigne R."/>
            <person name="De Mot R."/>
        </authorList>
    </citation>
    <scope>NUCLEOTIDE SEQUENCE [LARGE SCALE GENOMIC DNA]</scope>
    <source>
        <strain evidence="7 8">RW8P3</strain>
    </source>
</reference>
<dbReference type="GO" id="GO:0005576">
    <property type="term" value="C:extracellular region"/>
    <property type="evidence" value="ECO:0007669"/>
    <property type="project" value="UniProtKB-SubCell"/>
</dbReference>
<gene>
    <name evidence="7" type="ORF">HU752_024770</name>
</gene>
<proteinExistence type="inferred from homology"/>
<evidence type="ECO:0000256" key="3">
    <source>
        <dbReference type="ARBA" id="ARBA00022525"/>
    </source>
</evidence>
<dbReference type="Pfam" id="PF06511">
    <property type="entry name" value="T3SS_TC"/>
    <property type="match status" value="1"/>
</dbReference>
<dbReference type="InterPro" id="IPR036708">
    <property type="entry name" value="BipD-like_sf"/>
</dbReference>
<dbReference type="KEGG" id="pvw:HU752_024770"/>
<evidence type="ECO:0000256" key="4">
    <source>
        <dbReference type="ARBA" id="ARBA00023026"/>
    </source>
</evidence>
<dbReference type="EMBL" id="CP077093">
    <property type="protein sequence ID" value="QXI27101.1"/>
    <property type="molecule type" value="Genomic_DNA"/>
</dbReference>
<comment type="subcellular location">
    <subcellularLocation>
        <location evidence="1">Secreted</location>
    </subcellularLocation>
</comment>
<evidence type="ECO:0000313" key="7">
    <source>
        <dbReference type="EMBL" id="QXI27101.1"/>
    </source>
</evidence>
<name>A0A9E6TR20_9PSED</name>
<dbReference type="RefSeq" id="WP_186682439.1">
    <property type="nucleotide sequence ID" value="NZ_CP077093.1"/>
</dbReference>
<feature type="region of interest" description="Disordered" evidence="6">
    <location>
        <begin position="198"/>
        <end position="225"/>
    </location>
</feature>
<keyword evidence="8" id="KW-1185">Reference proteome</keyword>
<evidence type="ECO:0000256" key="6">
    <source>
        <dbReference type="SAM" id="MobiDB-lite"/>
    </source>
</evidence>
<sequence length="337" mass="37844">MDISNIRLTSNWDLVRRPATPEEPVPETVALPRGSKAPLDVALKAVQSQLQRLLEAHGERRDYTQKVLEQRLKLLDELSVGIVEGNDEIVIGQRSIINEVNGALPGEVRTQAEDQAGQTPEFFDKLIELINLIGGSYLEVYKNIVQQYSAFFDAFNREITSKIKDWMEATNEGKEITLNVKQLKAALEKLIDAFSKVEPFDPQNPDKPSGVLFPKPPERSTTDKEAAQQWCRTLGLDPTNPDILKDDGDGNFSVMLDTGPLKQMLRDLPAGDSVTWDSALFQSWQTGFNAQGERLKNKLQEYTQKYSGANSTHDNFIKVLSNHINQFADMLKSMSHT</sequence>
<evidence type="ECO:0000256" key="2">
    <source>
        <dbReference type="ARBA" id="ARBA00007741"/>
    </source>
</evidence>
<accession>A0A9E6TR20</accession>
<dbReference type="AlphaFoldDB" id="A0A9E6TR20"/>
<comment type="similarity">
    <text evidence="2">Belongs to the invasin protein D family.</text>
</comment>
<dbReference type="InterPro" id="IPR009483">
    <property type="entry name" value="IpaD/BipD/SipD"/>
</dbReference>
<keyword evidence="3" id="KW-0964">Secreted</keyword>
<reference evidence="7 8" key="2">
    <citation type="journal article" date="2021" name="Microorganisms">
        <title>The Ever-Expanding Pseudomonas Genus: Description of 43 New Species and Partition of the Pseudomonas putida Group.</title>
        <authorList>
            <person name="Girard L."/>
            <person name="Lood C."/>
            <person name="Hofte M."/>
            <person name="Vandamme P."/>
            <person name="Rokni-Zadeh H."/>
            <person name="van Noort V."/>
            <person name="Lavigne R."/>
            <person name="De Mot R."/>
        </authorList>
    </citation>
    <scope>NUCLEOTIDE SEQUENCE [LARGE SCALE GENOMIC DNA]</scope>
    <source>
        <strain evidence="7 8">RW8P3</strain>
    </source>
</reference>
<dbReference type="SUPFAM" id="SSF140693">
    <property type="entry name" value="IpaD-like"/>
    <property type="match status" value="1"/>
</dbReference>
<evidence type="ECO:0000313" key="8">
    <source>
        <dbReference type="Proteomes" id="UP000634530"/>
    </source>
</evidence>
<keyword evidence="5" id="KW-0175">Coiled coil</keyword>
<dbReference type="Gene3D" id="1.20.1710.10">
    <property type="entry name" value="IpaD-like"/>
    <property type="match status" value="1"/>
</dbReference>
<feature type="compositionally biased region" description="Basic and acidic residues" evidence="6">
    <location>
        <begin position="216"/>
        <end position="225"/>
    </location>
</feature>
<keyword evidence="4" id="KW-0843">Virulence</keyword>
<evidence type="ECO:0000256" key="5">
    <source>
        <dbReference type="ARBA" id="ARBA00023054"/>
    </source>
</evidence>